<reference evidence="2" key="1">
    <citation type="submission" date="2011-11" db="EMBL/GenBank/DDBJ databases">
        <authorList>
            <person name="Summers A.O."/>
            <person name="Wireman J."/>
            <person name="Williams L.E."/>
        </authorList>
    </citation>
    <scope>NUCLEOTIDE SEQUENCE</scope>
    <source>
        <strain evidence="2">KB1A-97</strain>
        <plasmid evidence="2">pKB1A97-67</plasmid>
    </source>
</reference>
<name>H2ES31_ALIFS</name>
<protein>
    <recommendedName>
        <fullName evidence="3">Transglycosylase SLT domain-containing protein</fullName>
    </recommendedName>
</protein>
<feature type="signal peptide" evidence="1">
    <location>
        <begin position="1"/>
        <end position="19"/>
    </location>
</feature>
<keyword evidence="1" id="KW-0732">Signal</keyword>
<proteinExistence type="predicted"/>
<feature type="chain" id="PRO_5003561467" description="Transglycosylase SLT domain-containing protein" evidence="1">
    <location>
        <begin position="20"/>
        <end position="174"/>
    </location>
</feature>
<dbReference type="SUPFAM" id="SSF53955">
    <property type="entry name" value="Lysozyme-like"/>
    <property type="match status" value="1"/>
</dbReference>
<dbReference type="InterPro" id="IPR023346">
    <property type="entry name" value="Lysozyme-like_dom_sf"/>
</dbReference>
<evidence type="ECO:0000256" key="1">
    <source>
        <dbReference type="SAM" id="SignalP"/>
    </source>
</evidence>
<evidence type="ECO:0008006" key="3">
    <source>
        <dbReference type="Google" id="ProtNLM"/>
    </source>
</evidence>
<dbReference type="EMBL" id="JQ031552">
    <property type="protein sequence ID" value="AEY78198.1"/>
    <property type="molecule type" value="Genomic_DNA"/>
</dbReference>
<dbReference type="AlphaFoldDB" id="H2ES31"/>
<organism evidence="2">
    <name type="scientific">Aliivibrio fischeri</name>
    <name type="common">Vibrio fischeri</name>
    <dbReference type="NCBI Taxonomy" id="668"/>
    <lineage>
        <taxon>Bacteria</taxon>
        <taxon>Pseudomonadati</taxon>
        <taxon>Pseudomonadota</taxon>
        <taxon>Gammaproteobacteria</taxon>
        <taxon>Vibrionales</taxon>
        <taxon>Vibrionaceae</taxon>
        <taxon>Aliivibrio</taxon>
    </lineage>
</organism>
<evidence type="ECO:0000313" key="2">
    <source>
        <dbReference type="EMBL" id="AEY78198.1"/>
    </source>
</evidence>
<keyword evidence="2" id="KW-0614">Plasmid</keyword>
<accession>H2ES31</accession>
<geneLocation type="plasmid" evidence="2">
    <name>pKB1A97-67</name>
</geneLocation>
<sequence length="174" mass="20036">MVRYLLTVLLMLWMGSVRASVPPLYQSIAYQWGIPPEVLYALALGESQTRLKNGQIRPWPWTLNVKGTPYYYADKGAACQALTGFLRQTEIIDIGLTQHNWRWQKDHFDSPCSVFDPVVNLNHAARLLREGNQQHGNWVKAAGYFHRPAGGQIARRYEMKFAAHLKRLIRKENT</sequence>